<feature type="domain" description="CsbD-like" evidence="3">
    <location>
        <begin position="5"/>
        <end position="53"/>
    </location>
</feature>
<dbReference type="Pfam" id="PF05532">
    <property type="entry name" value="CsbD"/>
    <property type="match status" value="1"/>
</dbReference>
<evidence type="ECO:0000256" key="1">
    <source>
        <dbReference type="ARBA" id="ARBA00009129"/>
    </source>
</evidence>
<dbReference type="KEGG" id="bkr:AAFP32_13065"/>
<sequence length="65" mass="6740">MNENSHKGEELKGKAKTVAGKATGDTGLEAEGKADQVQAEGKQAGDKVKDTVHGIKDSVKDSSDD</sequence>
<protein>
    <submittedName>
        <fullName evidence="4">CsbD family protein</fullName>
    </submittedName>
</protein>
<comment type="similarity">
    <text evidence="1">Belongs to the UPF0337 (CsbD) family.</text>
</comment>
<dbReference type="InterPro" id="IPR008462">
    <property type="entry name" value="CsbD"/>
</dbReference>
<gene>
    <name evidence="4" type="ORF">AAFP32_13065</name>
</gene>
<dbReference type="GeneID" id="60907372"/>
<evidence type="ECO:0000313" key="4">
    <source>
        <dbReference type="EMBL" id="XBV88482.1"/>
    </source>
</evidence>
<dbReference type="SUPFAM" id="SSF69047">
    <property type="entry name" value="Hypothetical protein YjbJ"/>
    <property type="match status" value="1"/>
</dbReference>
<reference evidence="4" key="1">
    <citation type="submission" date="2024-06" db="EMBL/GenBank/DDBJ databases">
        <title>Brevibacterium koreense sp. nov., isolated from jogae-jeotgal, a Korean fermented seafood.</title>
        <authorList>
            <person name="Whon T.W."/>
            <person name="Nam S."/>
            <person name="Kim Y."/>
        </authorList>
    </citation>
    <scope>NUCLEOTIDE SEQUENCE</scope>
    <source>
        <strain evidence="4">CBA3109</strain>
    </source>
</reference>
<feature type="region of interest" description="Disordered" evidence="2">
    <location>
        <begin position="1"/>
        <end position="65"/>
    </location>
</feature>
<dbReference type="RefSeq" id="WP_125240760.1">
    <property type="nucleotide sequence ID" value="NZ_CP158281.1"/>
</dbReference>
<evidence type="ECO:0000259" key="3">
    <source>
        <dbReference type="Pfam" id="PF05532"/>
    </source>
</evidence>
<dbReference type="Gene3D" id="1.10.1470.10">
    <property type="entry name" value="YjbJ"/>
    <property type="match status" value="1"/>
</dbReference>
<proteinExistence type="inferred from homology"/>
<organism evidence="4">
    <name type="scientific">Brevibacterium koreense</name>
    <dbReference type="NCBI Taxonomy" id="3140787"/>
    <lineage>
        <taxon>Bacteria</taxon>
        <taxon>Bacillati</taxon>
        <taxon>Actinomycetota</taxon>
        <taxon>Actinomycetes</taxon>
        <taxon>Micrococcales</taxon>
        <taxon>Brevibacteriaceae</taxon>
        <taxon>Brevibacterium</taxon>
    </lineage>
</organism>
<feature type="compositionally biased region" description="Basic and acidic residues" evidence="2">
    <location>
        <begin position="43"/>
        <end position="65"/>
    </location>
</feature>
<name>A0AAU7UIL1_9MICO</name>
<evidence type="ECO:0000256" key="2">
    <source>
        <dbReference type="SAM" id="MobiDB-lite"/>
    </source>
</evidence>
<feature type="compositionally biased region" description="Low complexity" evidence="2">
    <location>
        <begin position="16"/>
        <end position="27"/>
    </location>
</feature>
<dbReference type="InterPro" id="IPR036629">
    <property type="entry name" value="YjbJ_sf"/>
</dbReference>
<dbReference type="EMBL" id="CP158281">
    <property type="protein sequence ID" value="XBV88482.1"/>
    <property type="molecule type" value="Genomic_DNA"/>
</dbReference>
<accession>A0AAU7UIL1</accession>
<dbReference type="AlphaFoldDB" id="A0AAU7UIL1"/>
<feature type="compositionally biased region" description="Basic and acidic residues" evidence="2">
    <location>
        <begin position="1"/>
        <end position="13"/>
    </location>
</feature>